<evidence type="ECO:0000313" key="2">
    <source>
        <dbReference type="Proteomes" id="UP001165064"/>
    </source>
</evidence>
<organism evidence="1 2">
    <name type="scientific">Ambrosiozyma monospora</name>
    <name type="common">Yeast</name>
    <name type="synonym">Endomycopsis monosporus</name>
    <dbReference type="NCBI Taxonomy" id="43982"/>
    <lineage>
        <taxon>Eukaryota</taxon>
        <taxon>Fungi</taxon>
        <taxon>Dikarya</taxon>
        <taxon>Ascomycota</taxon>
        <taxon>Saccharomycotina</taxon>
        <taxon>Pichiomycetes</taxon>
        <taxon>Pichiales</taxon>
        <taxon>Pichiaceae</taxon>
        <taxon>Ambrosiozyma</taxon>
    </lineage>
</organism>
<sequence length="182" mass="21134">MDHELWAKMTQQALIKSPPLKQAPFNIQTIDQLASNYSNLPLVEKFQFMIDGQAPSTIFKIYSLAVQNTNTFDTWIKELGKGDDTFEKAFKHVLANCELKIYHEVFTLQHRASLKMSPLRKSLDNNIENLWILQNFMVQKNGYVRKLILEEQPRESVNGILETGLYHELSKNKIAVQWKKVP</sequence>
<gene>
    <name evidence="1" type="ORF">Amon02_000519300</name>
</gene>
<dbReference type="EMBL" id="BSXS01003758">
    <property type="protein sequence ID" value="GME81895.1"/>
    <property type="molecule type" value="Genomic_DNA"/>
</dbReference>
<evidence type="ECO:0000313" key="1">
    <source>
        <dbReference type="EMBL" id="GME81895.1"/>
    </source>
</evidence>
<protein>
    <submittedName>
        <fullName evidence="1">Unnamed protein product</fullName>
    </submittedName>
</protein>
<keyword evidence="2" id="KW-1185">Reference proteome</keyword>
<name>A0ACB5T5N7_AMBMO</name>
<proteinExistence type="predicted"/>
<accession>A0ACB5T5N7</accession>
<reference evidence="1" key="1">
    <citation type="submission" date="2023-04" db="EMBL/GenBank/DDBJ databases">
        <title>Ambrosiozyma monospora NBRC 10751.</title>
        <authorList>
            <person name="Ichikawa N."/>
            <person name="Sato H."/>
            <person name="Tonouchi N."/>
        </authorList>
    </citation>
    <scope>NUCLEOTIDE SEQUENCE</scope>
    <source>
        <strain evidence="1">NBRC 10751</strain>
    </source>
</reference>
<comment type="caution">
    <text evidence="1">The sequence shown here is derived from an EMBL/GenBank/DDBJ whole genome shotgun (WGS) entry which is preliminary data.</text>
</comment>
<dbReference type="Proteomes" id="UP001165064">
    <property type="component" value="Unassembled WGS sequence"/>
</dbReference>